<dbReference type="WBParaSite" id="TCLT_0000328701-mRNA-1">
    <property type="protein sequence ID" value="TCLT_0000328701-mRNA-1"/>
    <property type="gene ID" value="TCLT_0000328701"/>
</dbReference>
<proteinExistence type="predicted"/>
<keyword evidence="2" id="KW-1185">Reference proteome</keyword>
<evidence type="ECO:0000313" key="2">
    <source>
        <dbReference type="Proteomes" id="UP000276776"/>
    </source>
</evidence>
<evidence type="ECO:0000313" key="1">
    <source>
        <dbReference type="EMBL" id="VDM99676.1"/>
    </source>
</evidence>
<name>A0A0N5CST1_THECL</name>
<organism evidence="3">
    <name type="scientific">Thelazia callipaeda</name>
    <name type="common">Oriental eyeworm</name>
    <name type="synonym">Parasitic nematode</name>
    <dbReference type="NCBI Taxonomy" id="103827"/>
    <lineage>
        <taxon>Eukaryota</taxon>
        <taxon>Metazoa</taxon>
        <taxon>Ecdysozoa</taxon>
        <taxon>Nematoda</taxon>
        <taxon>Chromadorea</taxon>
        <taxon>Rhabditida</taxon>
        <taxon>Spirurina</taxon>
        <taxon>Spiruromorpha</taxon>
        <taxon>Thelazioidea</taxon>
        <taxon>Thelaziidae</taxon>
        <taxon>Thelazia</taxon>
    </lineage>
</organism>
<reference evidence="3" key="1">
    <citation type="submission" date="2017-02" db="UniProtKB">
        <authorList>
            <consortium name="WormBaseParasite"/>
        </authorList>
    </citation>
    <scope>IDENTIFICATION</scope>
</reference>
<gene>
    <name evidence="1" type="ORF">TCLT_LOCUS3282</name>
</gene>
<dbReference type="EMBL" id="UYYF01001238">
    <property type="protein sequence ID" value="VDM99676.1"/>
    <property type="molecule type" value="Genomic_DNA"/>
</dbReference>
<dbReference type="AlphaFoldDB" id="A0A0N5CST1"/>
<protein>
    <submittedName>
        <fullName evidence="3">Transposase</fullName>
    </submittedName>
</protein>
<sequence length="64" mass="7455">MRVRTAIRVKADRPDILTLSGIVADFHNRYAKEICVFNRMEAYIYPIGSTQENARKHLISYILD</sequence>
<reference evidence="1 2" key="2">
    <citation type="submission" date="2018-11" db="EMBL/GenBank/DDBJ databases">
        <authorList>
            <consortium name="Pathogen Informatics"/>
        </authorList>
    </citation>
    <scope>NUCLEOTIDE SEQUENCE [LARGE SCALE GENOMIC DNA]</scope>
</reference>
<accession>A0A0N5CST1</accession>
<evidence type="ECO:0000313" key="3">
    <source>
        <dbReference type="WBParaSite" id="TCLT_0000328701-mRNA-1"/>
    </source>
</evidence>
<dbReference type="Proteomes" id="UP000276776">
    <property type="component" value="Unassembled WGS sequence"/>
</dbReference>